<comment type="caution">
    <text evidence="3">The sequence shown here is derived from an EMBL/GenBank/DDBJ whole genome shotgun (WGS) entry which is preliminary data.</text>
</comment>
<name>A0A550C8X6_9AGAR</name>
<accession>A0A550C8X6</accession>
<evidence type="ECO:0000313" key="3">
    <source>
        <dbReference type="EMBL" id="TRM61235.1"/>
    </source>
</evidence>
<keyword evidence="4" id="KW-1185">Reference proteome</keyword>
<feature type="region of interest" description="Disordered" evidence="1">
    <location>
        <begin position="184"/>
        <end position="214"/>
    </location>
</feature>
<proteinExistence type="predicted"/>
<protein>
    <submittedName>
        <fullName evidence="3">Uncharacterized protein</fullName>
    </submittedName>
</protein>
<gene>
    <name evidence="3" type="ORF">BD626DRAFT_584604</name>
</gene>
<dbReference type="EMBL" id="VDMD01000017">
    <property type="protein sequence ID" value="TRM61235.1"/>
    <property type="molecule type" value="Genomic_DNA"/>
</dbReference>
<feature type="compositionally biased region" description="Polar residues" evidence="1">
    <location>
        <begin position="140"/>
        <end position="149"/>
    </location>
</feature>
<reference evidence="3 4" key="1">
    <citation type="journal article" date="2019" name="New Phytol.">
        <title>Comparative genomics reveals unique wood-decay strategies and fruiting body development in the Schizophyllaceae.</title>
        <authorList>
            <person name="Almasi E."/>
            <person name="Sahu N."/>
            <person name="Krizsan K."/>
            <person name="Balint B."/>
            <person name="Kovacs G.M."/>
            <person name="Kiss B."/>
            <person name="Cseklye J."/>
            <person name="Drula E."/>
            <person name="Henrissat B."/>
            <person name="Nagy I."/>
            <person name="Chovatia M."/>
            <person name="Adam C."/>
            <person name="LaButti K."/>
            <person name="Lipzen A."/>
            <person name="Riley R."/>
            <person name="Grigoriev I.V."/>
            <person name="Nagy L.G."/>
        </authorList>
    </citation>
    <scope>NUCLEOTIDE SEQUENCE [LARGE SCALE GENOMIC DNA]</scope>
    <source>
        <strain evidence="3 4">NL-1724</strain>
    </source>
</reference>
<dbReference type="Proteomes" id="UP000320762">
    <property type="component" value="Unassembled WGS sequence"/>
</dbReference>
<feature type="chain" id="PRO_5021915283" evidence="2">
    <location>
        <begin position="23"/>
        <end position="405"/>
    </location>
</feature>
<evidence type="ECO:0000256" key="1">
    <source>
        <dbReference type="SAM" id="MobiDB-lite"/>
    </source>
</evidence>
<keyword evidence="2" id="KW-0732">Signal</keyword>
<dbReference type="AlphaFoldDB" id="A0A550C8X6"/>
<evidence type="ECO:0000256" key="2">
    <source>
        <dbReference type="SAM" id="SignalP"/>
    </source>
</evidence>
<feature type="signal peptide" evidence="2">
    <location>
        <begin position="1"/>
        <end position="22"/>
    </location>
</feature>
<feature type="region of interest" description="Disordered" evidence="1">
    <location>
        <begin position="124"/>
        <end position="149"/>
    </location>
</feature>
<organism evidence="3 4">
    <name type="scientific">Schizophyllum amplum</name>
    <dbReference type="NCBI Taxonomy" id="97359"/>
    <lineage>
        <taxon>Eukaryota</taxon>
        <taxon>Fungi</taxon>
        <taxon>Dikarya</taxon>
        <taxon>Basidiomycota</taxon>
        <taxon>Agaricomycotina</taxon>
        <taxon>Agaricomycetes</taxon>
        <taxon>Agaricomycetidae</taxon>
        <taxon>Agaricales</taxon>
        <taxon>Schizophyllaceae</taxon>
        <taxon>Schizophyllum</taxon>
    </lineage>
</organism>
<evidence type="ECO:0000313" key="4">
    <source>
        <dbReference type="Proteomes" id="UP000320762"/>
    </source>
</evidence>
<sequence length="405" mass="43987">MPAGADEASAVLAGLALILALCDVIPRQSVKGRLKRTNLRVNEIYSILNAHEDIDRKDLAKCLSELQVVVQESEQLQPLADSLFKRWHPANIKAARMTNKRCKEVENHCQRASKNAMDRNFARRISSPDGAHPSHESGVALSTPSSSSTVIDVHTEQASGLVPKSSPLDTAGPANAEIACSREHERVDEPVHGSDPIPISKPVDTKEATPVSRSDCEDMDDLLLCLCVEEKPVPNLLEDASCGDLAVPVMKPEILPPAQPLLIRISSRPTLRDDDGEEQVNLQATASALAAALATGDGDTPRALESLPLQRCRAHVLKAPTEFRDLDDLKGLNFDNVNIDSFEVSEKKGFRKLTGSAAFTPGQLFDMIHEATADDPLVEEPGSSQPNRRLTRQRTMTSLISLADD</sequence>